<dbReference type="EMBL" id="CP048788">
    <property type="protein sequence ID" value="QJF50667.1"/>
    <property type="molecule type" value="Genomic_DNA"/>
</dbReference>
<evidence type="ECO:0000256" key="1">
    <source>
        <dbReference type="SAM" id="Phobius"/>
    </source>
</evidence>
<evidence type="ECO:0000313" key="3">
    <source>
        <dbReference type="EMBL" id="QJF50667.1"/>
    </source>
</evidence>
<feature type="transmembrane region" description="Helical" evidence="1">
    <location>
        <begin position="29"/>
        <end position="52"/>
    </location>
</feature>
<dbReference type="RefSeq" id="WP_169639883.1">
    <property type="nucleotide sequence ID" value="NZ_CP048788.1"/>
</dbReference>
<keyword evidence="1" id="KW-0812">Transmembrane</keyword>
<dbReference type="KEGG" id="rpon:G3256_05580"/>
<evidence type="ECO:0000259" key="2">
    <source>
        <dbReference type="Pfam" id="PF07811"/>
    </source>
</evidence>
<dbReference type="Pfam" id="PF07811">
    <property type="entry name" value="TadE"/>
    <property type="match status" value="1"/>
</dbReference>
<organism evidence="3 4">
    <name type="scientific">Roseobacter ponti</name>
    <dbReference type="NCBI Taxonomy" id="1891787"/>
    <lineage>
        <taxon>Bacteria</taxon>
        <taxon>Pseudomonadati</taxon>
        <taxon>Pseudomonadota</taxon>
        <taxon>Alphaproteobacteria</taxon>
        <taxon>Rhodobacterales</taxon>
        <taxon>Roseobacteraceae</taxon>
        <taxon>Roseobacter</taxon>
    </lineage>
</organism>
<dbReference type="InterPro" id="IPR012495">
    <property type="entry name" value="TadE-like_dom"/>
</dbReference>
<sequence length="147" mass="16479">MQKRKHNKGLSAVSGHFRRSEDGSFTLEAIIWMPIFAILLALIMNITMVFYVESQMLRVVQDANRMVSLGRIAGETDDEAETETETFVLAELAYIDAPTMAVTTEINNGFVTTVLTAQATDLMPFNFLRNSFSGIRVGVRAQHIIEY</sequence>
<proteinExistence type="predicted"/>
<gene>
    <name evidence="3" type="ORF">G3256_05580</name>
</gene>
<keyword evidence="1" id="KW-0472">Membrane</keyword>
<feature type="domain" description="TadE-like" evidence="2">
    <location>
        <begin position="23"/>
        <end position="63"/>
    </location>
</feature>
<dbReference type="AlphaFoldDB" id="A0A858SRQ0"/>
<name>A0A858SRQ0_9RHOB</name>
<keyword evidence="4" id="KW-1185">Reference proteome</keyword>
<protein>
    <submittedName>
        <fullName evidence="3">Pilus assembly protein</fullName>
    </submittedName>
</protein>
<reference evidence="3 4" key="1">
    <citation type="submission" date="2020-02" db="EMBL/GenBank/DDBJ databases">
        <title>Genome sequence of Roseobacter ponti.</title>
        <authorList>
            <person name="Hollensteiner J."/>
            <person name="Schneider D."/>
            <person name="Poehlein A."/>
            <person name="Daniel R."/>
        </authorList>
    </citation>
    <scope>NUCLEOTIDE SEQUENCE [LARGE SCALE GENOMIC DNA]</scope>
    <source>
        <strain evidence="3 4">DSM 106830</strain>
    </source>
</reference>
<accession>A0A858SRQ0</accession>
<evidence type="ECO:0000313" key="4">
    <source>
        <dbReference type="Proteomes" id="UP000503308"/>
    </source>
</evidence>
<keyword evidence="1" id="KW-1133">Transmembrane helix</keyword>
<dbReference type="Proteomes" id="UP000503308">
    <property type="component" value="Chromosome"/>
</dbReference>